<accession>A0ABR0X581</accession>
<keyword evidence="5" id="KW-0653">Protein transport</keyword>
<evidence type="ECO:0000256" key="4">
    <source>
        <dbReference type="ARBA" id="ARBA00022892"/>
    </source>
</evidence>
<comment type="caution">
    <text evidence="9">The sequence shown here is derived from an EMBL/GenBank/DDBJ whole genome shotgun (WGS) entry which is preliminary data.</text>
</comment>
<evidence type="ECO:0000256" key="1">
    <source>
        <dbReference type="ARBA" id="ARBA00004170"/>
    </source>
</evidence>
<sequence>MATSDPDKLIAKADKLTKLSLTTATALYEQAAIAYRIAKNYEKAKDGFEKASKGQEMLSSYPSALAKELGKWTEVADFYRRASELYTECGRLQPASDALAKGLVLLFVESALEDASPDEAIQLYTDACATLEEDGKEQMAFDLYRAATIVYIKLEKYADAATFLLRWALAADKCNATHSQCKAYLSAIIVYLYAHDFQQAEKCHNDCCQVEAFLQSDQNRAATRLLSAYTDADVEEIKRAAQSSIISNLDHAIIKLARKLPTGDVSAFKSGATGQEDPLDEDDLT</sequence>
<keyword evidence="4" id="KW-0931">ER-Golgi transport</keyword>
<dbReference type="Pfam" id="PF14938">
    <property type="entry name" value="SNAP"/>
    <property type="match status" value="1"/>
</dbReference>
<evidence type="ECO:0000256" key="2">
    <source>
        <dbReference type="ARBA" id="ARBA00010050"/>
    </source>
</evidence>
<evidence type="ECO:0000313" key="10">
    <source>
        <dbReference type="Proteomes" id="UP001318860"/>
    </source>
</evidence>
<dbReference type="EMBL" id="JABTTQ020000005">
    <property type="protein sequence ID" value="KAK6154813.1"/>
    <property type="molecule type" value="Genomic_DNA"/>
</dbReference>
<organism evidence="9 10">
    <name type="scientific">Rehmannia glutinosa</name>
    <name type="common">Chinese foxglove</name>
    <dbReference type="NCBI Taxonomy" id="99300"/>
    <lineage>
        <taxon>Eukaryota</taxon>
        <taxon>Viridiplantae</taxon>
        <taxon>Streptophyta</taxon>
        <taxon>Embryophyta</taxon>
        <taxon>Tracheophyta</taxon>
        <taxon>Spermatophyta</taxon>
        <taxon>Magnoliopsida</taxon>
        <taxon>eudicotyledons</taxon>
        <taxon>Gunneridae</taxon>
        <taxon>Pentapetalae</taxon>
        <taxon>asterids</taxon>
        <taxon>lamiids</taxon>
        <taxon>Lamiales</taxon>
        <taxon>Orobanchaceae</taxon>
        <taxon>Rehmannieae</taxon>
        <taxon>Rehmannia</taxon>
    </lineage>
</organism>
<dbReference type="PANTHER" id="PTHR13768">
    <property type="entry name" value="SOLUBLE NSF ATTACHMENT PROTEIN SNAP"/>
    <property type="match status" value="1"/>
</dbReference>
<protein>
    <recommendedName>
        <fullName evidence="7">Gamma-soluble NSF attachment protein</fullName>
    </recommendedName>
    <alternativeName>
        <fullName evidence="8">N-ethylmaleimide-sensitive factor attachment protein gamma</fullName>
    </alternativeName>
</protein>
<evidence type="ECO:0000256" key="7">
    <source>
        <dbReference type="ARBA" id="ARBA00040047"/>
    </source>
</evidence>
<dbReference type="Proteomes" id="UP001318860">
    <property type="component" value="Unassembled WGS sequence"/>
</dbReference>
<evidence type="ECO:0000313" key="9">
    <source>
        <dbReference type="EMBL" id="KAK6154813.1"/>
    </source>
</evidence>
<evidence type="ECO:0000256" key="8">
    <source>
        <dbReference type="ARBA" id="ARBA00042485"/>
    </source>
</evidence>
<evidence type="ECO:0000256" key="5">
    <source>
        <dbReference type="ARBA" id="ARBA00022927"/>
    </source>
</evidence>
<reference evidence="9 10" key="1">
    <citation type="journal article" date="2021" name="Comput. Struct. Biotechnol. J.">
        <title>De novo genome assembly of the potent medicinal plant Rehmannia glutinosa using nanopore technology.</title>
        <authorList>
            <person name="Ma L."/>
            <person name="Dong C."/>
            <person name="Song C."/>
            <person name="Wang X."/>
            <person name="Zheng X."/>
            <person name="Niu Y."/>
            <person name="Chen S."/>
            <person name="Feng W."/>
        </authorList>
    </citation>
    <scope>NUCLEOTIDE SEQUENCE [LARGE SCALE GENOMIC DNA]</scope>
    <source>
        <strain evidence="9">DH-2019</strain>
    </source>
</reference>
<keyword evidence="6" id="KW-0472">Membrane</keyword>
<keyword evidence="10" id="KW-1185">Reference proteome</keyword>
<comment type="subcellular location">
    <subcellularLocation>
        <location evidence="1">Membrane</location>
        <topology evidence="1">Peripheral membrane protein</topology>
    </subcellularLocation>
</comment>
<dbReference type="Gene3D" id="1.25.40.10">
    <property type="entry name" value="Tetratricopeptide repeat domain"/>
    <property type="match status" value="1"/>
</dbReference>
<proteinExistence type="inferred from homology"/>
<dbReference type="InterPro" id="IPR011990">
    <property type="entry name" value="TPR-like_helical_dom_sf"/>
</dbReference>
<name>A0ABR0X581_REHGL</name>
<evidence type="ECO:0000256" key="6">
    <source>
        <dbReference type="ARBA" id="ARBA00023136"/>
    </source>
</evidence>
<dbReference type="PANTHER" id="PTHR13768:SF2">
    <property type="entry name" value="GAMMA-SOLUBLE NSF ATTACHMENT PROTEIN"/>
    <property type="match status" value="1"/>
</dbReference>
<dbReference type="InterPro" id="IPR000744">
    <property type="entry name" value="NSF_attach"/>
</dbReference>
<evidence type="ECO:0000256" key="3">
    <source>
        <dbReference type="ARBA" id="ARBA00022448"/>
    </source>
</evidence>
<dbReference type="SUPFAM" id="SSF48452">
    <property type="entry name" value="TPR-like"/>
    <property type="match status" value="1"/>
</dbReference>
<keyword evidence="3" id="KW-0813">Transport</keyword>
<comment type="similarity">
    <text evidence="2">Belongs to the SNAP family.</text>
</comment>
<gene>
    <name evidence="9" type="ORF">DH2020_009061</name>
</gene>